<organism evidence="2 3">
    <name type="scientific">Paraconiothyrium brasiliense</name>
    <dbReference type="NCBI Taxonomy" id="300254"/>
    <lineage>
        <taxon>Eukaryota</taxon>
        <taxon>Fungi</taxon>
        <taxon>Dikarya</taxon>
        <taxon>Ascomycota</taxon>
        <taxon>Pezizomycotina</taxon>
        <taxon>Dothideomycetes</taxon>
        <taxon>Pleosporomycetidae</taxon>
        <taxon>Pleosporales</taxon>
        <taxon>Massarineae</taxon>
        <taxon>Didymosphaeriaceae</taxon>
        <taxon>Paraconiothyrium</taxon>
    </lineage>
</organism>
<keyword evidence="3" id="KW-1185">Reference proteome</keyword>
<dbReference type="EMBL" id="JAKJXO020000006">
    <property type="protein sequence ID" value="KAL1603625.1"/>
    <property type="molecule type" value="Genomic_DNA"/>
</dbReference>
<feature type="compositionally biased region" description="Low complexity" evidence="1">
    <location>
        <begin position="1"/>
        <end position="10"/>
    </location>
</feature>
<accession>A0ABR3RGQ6</accession>
<comment type="caution">
    <text evidence="2">The sequence shown here is derived from an EMBL/GenBank/DDBJ whole genome shotgun (WGS) entry which is preliminary data.</text>
</comment>
<evidence type="ECO:0000313" key="3">
    <source>
        <dbReference type="Proteomes" id="UP001521785"/>
    </source>
</evidence>
<reference evidence="2 3" key="1">
    <citation type="submission" date="2024-02" db="EMBL/GenBank/DDBJ databases">
        <title>De novo assembly and annotation of 12 fungi associated with fruit tree decline syndrome in Ontario, Canada.</title>
        <authorList>
            <person name="Sulman M."/>
            <person name="Ellouze W."/>
            <person name="Ilyukhin E."/>
        </authorList>
    </citation>
    <scope>NUCLEOTIDE SEQUENCE [LARGE SCALE GENOMIC DNA]</scope>
    <source>
        <strain evidence="2 3">M42-189</strain>
    </source>
</reference>
<proteinExistence type="predicted"/>
<sequence>MASSSSAAASKNTKAKQPRMPEQAFPVSTIGQGQGLLMGQAIPQAQPEERRSQETSEASLGPKGEKKSSMRSALSSIKEKAKRLSFSSSSSSKDHAALPESEEEFEKAKAKEVEEDKRRAE</sequence>
<feature type="region of interest" description="Disordered" evidence="1">
    <location>
        <begin position="1"/>
        <end position="121"/>
    </location>
</feature>
<dbReference type="Proteomes" id="UP001521785">
    <property type="component" value="Unassembled WGS sequence"/>
</dbReference>
<protein>
    <submittedName>
        <fullName evidence="2">Uncharacterized protein</fullName>
    </submittedName>
</protein>
<name>A0ABR3RGQ6_9PLEO</name>
<feature type="compositionally biased region" description="Basic and acidic residues" evidence="1">
    <location>
        <begin position="106"/>
        <end position="121"/>
    </location>
</feature>
<gene>
    <name evidence="2" type="ORF">SLS60_005213</name>
</gene>
<evidence type="ECO:0000313" key="2">
    <source>
        <dbReference type="EMBL" id="KAL1603625.1"/>
    </source>
</evidence>
<evidence type="ECO:0000256" key="1">
    <source>
        <dbReference type="SAM" id="MobiDB-lite"/>
    </source>
</evidence>